<dbReference type="Gene3D" id="3.30.559.10">
    <property type="entry name" value="Chloramphenicol acetyltransferase-like domain"/>
    <property type="match status" value="2"/>
</dbReference>
<name>A0ABP9XWZ3_9FUNG</name>
<evidence type="ECO:0000313" key="3">
    <source>
        <dbReference type="Proteomes" id="UP001476247"/>
    </source>
</evidence>
<dbReference type="EMBL" id="BAABUJ010000011">
    <property type="protein sequence ID" value="GAA5798830.1"/>
    <property type="molecule type" value="Genomic_DNA"/>
</dbReference>
<keyword evidence="1" id="KW-0808">Transferase</keyword>
<evidence type="ECO:0000313" key="2">
    <source>
        <dbReference type="EMBL" id="GAA5798830.1"/>
    </source>
</evidence>
<reference evidence="2 3" key="1">
    <citation type="submission" date="2024-04" db="EMBL/GenBank/DDBJ databases">
        <title>genome sequences of Mucor flavus KT1a and Helicostylum pulchrum KT1b strains isolation_sourced from the surface of a dry-aged beef.</title>
        <authorList>
            <person name="Toyotome T."/>
            <person name="Hosono M."/>
            <person name="Torimaru M."/>
            <person name="Fukuda K."/>
            <person name="Mikami N."/>
        </authorList>
    </citation>
    <scope>NUCLEOTIDE SEQUENCE [LARGE SCALE GENOMIC DNA]</scope>
    <source>
        <strain evidence="2 3">KT1b</strain>
    </source>
</reference>
<gene>
    <name evidence="2" type="ORF">HPULCUR_004236</name>
</gene>
<dbReference type="Proteomes" id="UP001476247">
    <property type="component" value="Unassembled WGS sequence"/>
</dbReference>
<comment type="caution">
    <text evidence="2">The sequence shown here is derived from an EMBL/GenBank/DDBJ whole genome shotgun (WGS) entry which is preliminary data.</text>
</comment>
<dbReference type="InterPro" id="IPR023213">
    <property type="entry name" value="CAT-like_dom_sf"/>
</dbReference>
<dbReference type="Pfam" id="PF02458">
    <property type="entry name" value="Transferase"/>
    <property type="match status" value="1"/>
</dbReference>
<dbReference type="InterPro" id="IPR050317">
    <property type="entry name" value="Plant_Fungal_Acyltransferase"/>
</dbReference>
<proteinExistence type="predicted"/>
<dbReference type="PANTHER" id="PTHR31642">
    <property type="entry name" value="TRICHOTHECENE 3-O-ACETYLTRANSFERASE"/>
    <property type="match status" value="1"/>
</dbReference>
<organism evidence="2 3">
    <name type="scientific">Helicostylum pulchrum</name>
    <dbReference type="NCBI Taxonomy" id="562976"/>
    <lineage>
        <taxon>Eukaryota</taxon>
        <taxon>Fungi</taxon>
        <taxon>Fungi incertae sedis</taxon>
        <taxon>Mucoromycota</taxon>
        <taxon>Mucoromycotina</taxon>
        <taxon>Mucoromycetes</taxon>
        <taxon>Mucorales</taxon>
        <taxon>Mucorineae</taxon>
        <taxon>Mucoraceae</taxon>
        <taxon>Helicostylum</taxon>
    </lineage>
</organism>
<accession>A0ABP9XWZ3</accession>
<protein>
    <submittedName>
        <fullName evidence="2">Uncharacterized protein</fullName>
    </submittedName>
</protein>
<sequence>MVPIPPKYRSFISVPTGISAKSIAAPKGFSLVTSQIYTNICLFFDNVHGDPNFMHWQRIKTALEKTLNVYYPLTGRLTKTENGRYNINNFEKGALFEVVDSADHFDDYKKYNFSYSGVPMEELLSIPTYKSRDSPLLGIKLTYARCGSCVMGISLHHKVGDGCTFTQFLTMFAAFSRGAYVDTSALHLYTDKDRNPVQPLPGIDHSSLYPTYPAGQSPQPTIQMGPSRKVIFSFGKEVMKQLRYATLEEVDQPNAKVSLFNILSAFVHRAVVKSRRTADDSCADLICIVAAHHQHPDKKMNKPVPVPNTVKQVSEKSLFEISKEINDKTHSINVPFMESLEYYFNHAENVENIFGPIHGLGKGAVGFSDWSRFVNNFDFGFGHYIRLRSFVQTSPMAMITVMPFLSDTIEVIIQLDIKSLDRLIGDKEFMSYVKAIN</sequence>
<keyword evidence="3" id="KW-1185">Reference proteome</keyword>
<evidence type="ECO:0000256" key="1">
    <source>
        <dbReference type="ARBA" id="ARBA00022679"/>
    </source>
</evidence>
<dbReference type="PANTHER" id="PTHR31642:SF310">
    <property type="entry name" value="FATTY ALCOHOL:CAFFEOYL-COA ACYLTRANSFERASE"/>
    <property type="match status" value="1"/>
</dbReference>